<dbReference type="RefSeq" id="XP_065655214.1">
    <property type="nucleotide sequence ID" value="XM_065799142.1"/>
</dbReference>
<dbReference type="InterPro" id="IPR002048">
    <property type="entry name" value="EF_hand_dom"/>
</dbReference>
<name>A0ABM4C0Z3_HYDVU</name>
<sequence>MQKITRTIRNKIYKKRNFQSESETKEFEDDYVEVYKEVFTIYDKNKDGQIDTQNLKSVMRCLGYNPTEGWLLDTTVKFDVDENGKISYSEFEELMNQVMEPINEEKLLIEAFHIFENHGFVSYQSLNDAIRKAFENSTFNVESLLDGNSFNMDCQLNHEEFCSLFKEIKSRFKLLQDNSSQNQINLRTCTNKEQI</sequence>
<protein>
    <submittedName>
        <fullName evidence="8">Uncharacterized protein LOC105843625 isoform X2</fullName>
    </submittedName>
</protein>
<dbReference type="PANTHER" id="PTHR23048">
    <property type="entry name" value="MYOSIN LIGHT CHAIN 1, 3"/>
    <property type="match status" value="1"/>
</dbReference>
<proteinExistence type="inferred from homology"/>
<evidence type="ECO:0000259" key="6">
    <source>
        <dbReference type="PROSITE" id="PS50222"/>
    </source>
</evidence>
<dbReference type="PROSITE" id="PS00018">
    <property type="entry name" value="EF_HAND_1"/>
    <property type="match status" value="1"/>
</dbReference>
<keyword evidence="3" id="KW-0106">Calcium</keyword>
<evidence type="ECO:0000256" key="4">
    <source>
        <dbReference type="ARBA" id="ARBA00023223"/>
    </source>
</evidence>
<dbReference type="InterPro" id="IPR050230">
    <property type="entry name" value="CALM/Myosin/TropC-like"/>
</dbReference>
<accession>A0ABM4C0Z3</accession>
<evidence type="ECO:0000256" key="1">
    <source>
        <dbReference type="ARBA" id="ARBA00007828"/>
    </source>
</evidence>
<evidence type="ECO:0000256" key="5">
    <source>
        <dbReference type="ARBA" id="ARBA00023262"/>
    </source>
</evidence>
<evidence type="ECO:0000256" key="3">
    <source>
        <dbReference type="ARBA" id="ARBA00022837"/>
    </source>
</evidence>
<feature type="domain" description="EF-hand" evidence="6">
    <location>
        <begin position="30"/>
        <end position="65"/>
    </location>
</feature>
<dbReference type="InterPro" id="IPR018247">
    <property type="entry name" value="EF_Hand_1_Ca_BS"/>
</dbReference>
<reference evidence="8" key="1">
    <citation type="submission" date="2025-08" db="UniProtKB">
        <authorList>
            <consortium name="RefSeq"/>
        </authorList>
    </citation>
    <scope>IDENTIFICATION</scope>
</reference>
<organism evidence="7 8">
    <name type="scientific">Hydra vulgaris</name>
    <name type="common">Hydra</name>
    <name type="synonym">Hydra attenuata</name>
    <dbReference type="NCBI Taxonomy" id="6087"/>
    <lineage>
        <taxon>Eukaryota</taxon>
        <taxon>Metazoa</taxon>
        <taxon>Cnidaria</taxon>
        <taxon>Hydrozoa</taxon>
        <taxon>Hydroidolina</taxon>
        <taxon>Anthoathecata</taxon>
        <taxon>Aplanulata</taxon>
        <taxon>Hydridae</taxon>
        <taxon>Hydra</taxon>
    </lineage>
</organism>
<comment type="similarity">
    <text evidence="1">Belongs to the aequorin family.</text>
</comment>
<gene>
    <name evidence="8" type="primary">LOC105843625</name>
</gene>
<keyword evidence="4" id="KW-0455">Luminescence</keyword>
<dbReference type="Proteomes" id="UP001652625">
    <property type="component" value="Chromosome 06"/>
</dbReference>
<dbReference type="CDD" id="cd00051">
    <property type="entry name" value="EFh"/>
    <property type="match status" value="1"/>
</dbReference>
<dbReference type="GeneID" id="105843625"/>
<keyword evidence="7" id="KW-1185">Reference proteome</keyword>
<keyword evidence="5" id="KW-0599">Photoprotein</keyword>
<evidence type="ECO:0000256" key="2">
    <source>
        <dbReference type="ARBA" id="ARBA00022737"/>
    </source>
</evidence>
<dbReference type="PANTHER" id="PTHR23048:SF0">
    <property type="entry name" value="CALMODULIN LIKE 3"/>
    <property type="match status" value="1"/>
</dbReference>
<evidence type="ECO:0000313" key="8">
    <source>
        <dbReference type="RefSeq" id="XP_065655214.1"/>
    </source>
</evidence>
<keyword evidence="2" id="KW-0677">Repeat</keyword>
<dbReference type="Pfam" id="PF13499">
    <property type="entry name" value="EF-hand_7"/>
    <property type="match status" value="1"/>
</dbReference>
<dbReference type="Gene3D" id="1.10.238.10">
    <property type="entry name" value="EF-hand"/>
    <property type="match status" value="1"/>
</dbReference>
<evidence type="ECO:0000313" key="7">
    <source>
        <dbReference type="Proteomes" id="UP001652625"/>
    </source>
</evidence>
<dbReference type="SUPFAM" id="SSF47473">
    <property type="entry name" value="EF-hand"/>
    <property type="match status" value="1"/>
</dbReference>
<feature type="domain" description="EF-hand" evidence="6">
    <location>
        <begin position="77"/>
        <end position="101"/>
    </location>
</feature>
<dbReference type="SMART" id="SM00054">
    <property type="entry name" value="EFh"/>
    <property type="match status" value="2"/>
</dbReference>
<dbReference type="PROSITE" id="PS50222">
    <property type="entry name" value="EF_HAND_2"/>
    <property type="match status" value="2"/>
</dbReference>
<dbReference type="InterPro" id="IPR011992">
    <property type="entry name" value="EF-hand-dom_pair"/>
</dbReference>